<sequence>MFIYELWPLEETSGNDMRAVGGGGGQWEECLGVVARLPGLQQANSVEQALSNTRTDGFSALYHEGTASLLNSMADSKFPCKAKQKPPPRIQVSVHLERRLGVGLRLLWVVPEPHFAKELGFLSHIQFGINEELLEETNFDHPVDLIRADEVRVNLEENQLIGSTPEDLFHIQSPNTRSIIDPLSGSVGQGSGDQGEDITAEDSSATTNSATTAAGSC</sequence>
<evidence type="ECO:0000313" key="2">
    <source>
        <dbReference type="EMBL" id="GMH12523.1"/>
    </source>
</evidence>
<dbReference type="AlphaFoldDB" id="A0AAD3XPS6"/>
<dbReference type="Proteomes" id="UP001279734">
    <property type="component" value="Unassembled WGS sequence"/>
</dbReference>
<feature type="compositionally biased region" description="Low complexity" evidence="1">
    <location>
        <begin position="201"/>
        <end position="217"/>
    </location>
</feature>
<dbReference type="InterPro" id="IPR039923">
    <property type="entry name" value="Protodermal_1"/>
</dbReference>
<reference evidence="2" key="1">
    <citation type="submission" date="2023-05" db="EMBL/GenBank/DDBJ databases">
        <title>Nepenthes gracilis genome sequencing.</title>
        <authorList>
            <person name="Fukushima K."/>
        </authorList>
    </citation>
    <scope>NUCLEOTIDE SEQUENCE</scope>
    <source>
        <strain evidence="2">SING2019-196</strain>
    </source>
</reference>
<dbReference type="EMBL" id="BSYO01000012">
    <property type="protein sequence ID" value="GMH12523.1"/>
    <property type="molecule type" value="Genomic_DNA"/>
</dbReference>
<evidence type="ECO:0000256" key="1">
    <source>
        <dbReference type="SAM" id="MobiDB-lite"/>
    </source>
</evidence>
<dbReference type="PANTHER" id="PTHR33210">
    <property type="entry name" value="PROTODERMAL FACTOR 1"/>
    <property type="match status" value="1"/>
</dbReference>
<gene>
    <name evidence="2" type="ORF">Nepgr_014364</name>
</gene>
<protein>
    <submittedName>
        <fullName evidence="2">Uncharacterized protein</fullName>
    </submittedName>
</protein>
<dbReference type="PANTHER" id="PTHR33210:SF18">
    <property type="entry name" value="PROTODERMAL FACTOR 1"/>
    <property type="match status" value="1"/>
</dbReference>
<keyword evidence="3" id="KW-1185">Reference proteome</keyword>
<comment type="caution">
    <text evidence="2">The sequence shown here is derived from an EMBL/GenBank/DDBJ whole genome shotgun (WGS) entry which is preliminary data.</text>
</comment>
<feature type="region of interest" description="Disordered" evidence="1">
    <location>
        <begin position="180"/>
        <end position="217"/>
    </location>
</feature>
<name>A0AAD3XPS6_NEPGR</name>
<proteinExistence type="predicted"/>
<organism evidence="2 3">
    <name type="scientific">Nepenthes gracilis</name>
    <name type="common">Slender pitcher plant</name>
    <dbReference type="NCBI Taxonomy" id="150966"/>
    <lineage>
        <taxon>Eukaryota</taxon>
        <taxon>Viridiplantae</taxon>
        <taxon>Streptophyta</taxon>
        <taxon>Embryophyta</taxon>
        <taxon>Tracheophyta</taxon>
        <taxon>Spermatophyta</taxon>
        <taxon>Magnoliopsida</taxon>
        <taxon>eudicotyledons</taxon>
        <taxon>Gunneridae</taxon>
        <taxon>Pentapetalae</taxon>
        <taxon>Caryophyllales</taxon>
        <taxon>Nepenthaceae</taxon>
        <taxon>Nepenthes</taxon>
    </lineage>
</organism>
<accession>A0AAD3XPS6</accession>
<evidence type="ECO:0000313" key="3">
    <source>
        <dbReference type="Proteomes" id="UP001279734"/>
    </source>
</evidence>